<dbReference type="EMBL" id="JAPWDQ010000004">
    <property type="protein sequence ID" value="KAJ5488610.1"/>
    <property type="molecule type" value="Genomic_DNA"/>
</dbReference>
<proteinExistence type="predicted"/>
<dbReference type="GeneID" id="81623351"/>
<protein>
    <submittedName>
        <fullName evidence="1">Uncharacterized protein</fullName>
    </submittedName>
</protein>
<dbReference type="Proteomes" id="UP001148312">
    <property type="component" value="Unassembled WGS sequence"/>
</dbReference>
<dbReference type="RefSeq" id="XP_056790643.1">
    <property type="nucleotide sequence ID" value="XM_056933102.1"/>
</dbReference>
<name>A0A9W9XC08_9EURO</name>
<keyword evidence="2" id="KW-1185">Reference proteome</keyword>
<evidence type="ECO:0000313" key="2">
    <source>
        <dbReference type="Proteomes" id="UP001148312"/>
    </source>
</evidence>
<reference evidence="1" key="2">
    <citation type="journal article" date="2023" name="IMA Fungus">
        <title>Comparative genomic study of the Penicillium genus elucidates a diverse pangenome and 15 lateral gene transfer events.</title>
        <authorList>
            <person name="Petersen C."/>
            <person name="Sorensen T."/>
            <person name="Nielsen M.R."/>
            <person name="Sondergaard T.E."/>
            <person name="Sorensen J.L."/>
            <person name="Fitzpatrick D.A."/>
            <person name="Frisvad J.C."/>
            <person name="Nielsen K.L."/>
        </authorList>
    </citation>
    <scope>NUCLEOTIDE SEQUENCE</scope>
    <source>
        <strain evidence="1">IBT 30728</strain>
    </source>
</reference>
<gene>
    <name evidence="1" type="ORF">N7539_003500</name>
</gene>
<comment type="caution">
    <text evidence="1">The sequence shown here is derived from an EMBL/GenBank/DDBJ whole genome shotgun (WGS) entry which is preliminary data.</text>
</comment>
<sequence>MPSQSDAIKEAYNAGIFEGNRHSLYRDMFRWSQELRRGEQVHMNIASKLDDFSKGWRTGQLKEIAQLNLQSDTDVQRYICRKVDRLCDAMDWVADILRRRLACEVDIADMLVALAVHVGRSRYLCMRTPLPDLYADGLDAFAEEEHAFWWKVHRNAFVREISSCLMESMKCQCCRCVV</sequence>
<reference evidence="1" key="1">
    <citation type="submission" date="2022-12" db="EMBL/GenBank/DDBJ databases">
        <authorList>
            <person name="Petersen C."/>
        </authorList>
    </citation>
    <scope>NUCLEOTIDE SEQUENCE</scope>
    <source>
        <strain evidence="1">IBT 30728</strain>
    </source>
</reference>
<evidence type="ECO:0000313" key="1">
    <source>
        <dbReference type="EMBL" id="KAJ5488610.1"/>
    </source>
</evidence>
<dbReference type="AlphaFoldDB" id="A0A9W9XC08"/>
<accession>A0A9W9XC08</accession>
<organism evidence="1 2">
    <name type="scientific">Penicillium diatomitis</name>
    <dbReference type="NCBI Taxonomy" id="2819901"/>
    <lineage>
        <taxon>Eukaryota</taxon>
        <taxon>Fungi</taxon>
        <taxon>Dikarya</taxon>
        <taxon>Ascomycota</taxon>
        <taxon>Pezizomycotina</taxon>
        <taxon>Eurotiomycetes</taxon>
        <taxon>Eurotiomycetidae</taxon>
        <taxon>Eurotiales</taxon>
        <taxon>Aspergillaceae</taxon>
        <taxon>Penicillium</taxon>
    </lineage>
</organism>